<dbReference type="CDD" id="cd03196">
    <property type="entry name" value="GST_C_5"/>
    <property type="match status" value="1"/>
</dbReference>
<dbReference type="InterPro" id="IPR036249">
    <property type="entry name" value="Thioredoxin-like_sf"/>
</dbReference>
<evidence type="ECO:0000259" key="2">
    <source>
        <dbReference type="PROSITE" id="PS50405"/>
    </source>
</evidence>
<feature type="domain" description="GST C-terminal" evidence="2">
    <location>
        <begin position="90"/>
        <end position="211"/>
    </location>
</feature>
<dbReference type="InterPro" id="IPR050983">
    <property type="entry name" value="GST_Omega/HSP26"/>
</dbReference>
<dbReference type="SUPFAM" id="SSF47616">
    <property type="entry name" value="GST C-terminal domain-like"/>
    <property type="match status" value="1"/>
</dbReference>
<dbReference type="PANTHER" id="PTHR43968">
    <property type="match status" value="1"/>
</dbReference>
<dbReference type="OrthoDB" id="9813092at2"/>
<dbReference type="RefSeq" id="WP_066096089.1">
    <property type="nucleotide sequence ID" value="NZ_CP017476.1"/>
</dbReference>
<evidence type="ECO:0000313" key="4">
    <source>
        <dbReference type="EMBL" id="OAD39523.1"/>
    </source>
</evidence>
<name>A0A167GJA3_9BURK</name>
<dbReference type="InterPro" id="IPR010987">
    <property type="entry name" value="Glutathione-S-Trfase_C-like"/>
</dbReference>
<evidence type="ECO:0000259" key="1">
    <source>
        <dbReference type="PROSITE" id="PS50404"/>
    </source>
</evidence>
<dbReference type="EMBL" id="LVWD01000042">
    <property type="protein sequence ID" value="OAD39523.1"/>
    <property type="molecule type" value="Genomic_DNA"/>
</dbReference>
<dbReference type="EMBL" id="CP017476">
    <property type="protein sequence ID" value="AOW15070.1"/>
    <property type="molecule type" value="Genomic_DNA"/>
</dbReference>
<dbReference type="Proteomes" id="UP000185657">
    <property type="component" value="Unassembled WGS sequence"/>
</dbReference>
<feature type="domain" description="GST N-terminal" evidence="1">
    <location>
        <begin position="8"/>
        <end position="87"/>
    </location>
</feature>
<dbReference type="Gene3D" id="3.40.30.10">
    <property type="entry name" value="Glutaredoxin"/>
    <property type="match status" value="1"/>
</dbReference>
<dbReference type="STRING" id="1763535.LPB072_21950"/>
<dbReference type="InterPro" id="IPR004045">
    <property type="entry name" value="Glutathione_S-Trfase_N"/>
</dbReference>
<dbReference type="Pfam" id="PF13410">
    <property type="entry name" value="GST_C_2"/>
    <property type="match status" value="1"/>
</dbReference>
<dbReference type="Pfam" id="PF13417">
    <property type="entry name" value="GST_N_3"/>
    <property type="match status" value="1"/>
</dbReference>
<dbReference type="InterPro" id="IPR040079">
    <property type="entry name" value="Glutathione_S-Trfase"/>
</dbReference>
<dbReference type="AlphaFoldDB" id="A0A167GJA3"/>
<organism evidence="3 6">
    <name type="scientific">Hydrogenophaga crassostreae</name>
    <dbReference type="NCBI Taxonomy" id="1763535"/>
    <lineage>
        <taxon>Bacteria</taxon>
        <taxon>Pseudomonadati</taxon>
        <taxon>Pseudomonadota</taxon>
        <taxon>Betaproteobacteria</taxon>
        <taxon>Burkholderiales</taxon>
        <taxon>Comamonadaceae</taxon>
        <taxon>Hydrogenophaga</taxon>
    </lineage>
</organism>
<dbReference type="Proteomes" id="UP000185680">
    <property type="component" value="Chromosome"/>
</dbReference>
<dbReference type="Gene3D" id="1.20.1050.10">
    <property type="match status" value="1"/>
</dbReference>
<gene>
    <name evidence="3" type="ORF">LPB072_21950</name>
    <name evidence="4" type="ORF">LPB72_21335</name>
</gene>
<reference evidence="4 5" key="1">
    <citation type="submission" date="2016-02" db="EMBL/GenBank/DDBJ databases">
        <title>Draft genome sequence of Hydrogenophaga sp. LPB0072.</title>
        <authorList>
            <person name="Shin S.-K."/>
            <person name="Yi H."/>
        </authorList>
    </citation>
    <scope>NUCLEOTIDE SEQUENCE [LARGE SCALE GENOMIC DNA]</scope>
    <source>
        <strain evidence="4 5">LPB0072</strain>
    </source>
</reference>
<proteinExistence type="predicted"/>
<dbReference type="GO" id="GO:0005737">
    <property type="term" value="C:cytoplasm"/>
    <property type="evidence" value="ECO:0007669"/>
    <property type="project" value="TreeGrafter"/>
</dbReference>
<dbReference type="PROSITE" id="PS50404">
    <property type="entry name" value="GST_NTER"/>
    <property type="match status" value="1"/>
</dbReference>
<dbReference type="InterPro" id="IPR036282">
    <property type="entry name" value="Glutathione-S-Trfase_C_sf"/>
</dbReference>
<evidence type="ECO:0000313" key="6">
    <source>
        <dbReference type="Proteomes" id="UP000185680"/>
    </source>
</evidence>
<dbReference type="KEGG" id="hyl:LPB072_21950"/>
<keyword evidence="5" id="KW-1185">Reference proteome</keyword>
<reference evidence="3 6" key="2">
    <citation type="submission" date="2016-10" db="EMBL/GenBank/DDBJ databases">
        <title>Hydorgenophaga sp. LPB0072 isolated from gastropod.</title>
        <authorList>
            <person name="Kim E."/>
            <person name="Yi H."/>
        </authorList>
    </citation>
    <scope>NUCLEOTIDE SEQUENCE [LARGE SCALE GENOMIC DNA]</scope>
    <source>
        <strain evidence="3 6">LPB0072</strain>
    </source>
</reference>
<evidence type="ECO:0000313" key="5">
    <source>
        <dbReference type="Proteomes" id="UP000185657"/>
    </source>
</evidence>
<protein>
    <recommendedName>
        <fullName evidence="7">Glutathione S-transferase</fullName>
    </recommendedName>
</protein>
<dbReference type="SFLD" id="SFLDS00019">
    <property type="entry name" value="Glutathione_Transferase_(cytos"/>
    <property type="match status" value="1"/>
</dbReference>
<dbReference type="CDD" id="cd03060">
    <property type="entry name" value="GST_N_Omega_like"/>
    <property type="match status" value="1"/>
</dbReference>
<dbReference type="SUPFAM" id="SSF52833">
    <property type="entry name" value="Thioredoxin-like"/>
    <property type="match status" value="1"/>
</dbReference>
<accession>A0A167GJA3</accession>
<sequence length="224" mass="25203">MEPSTLGALPVLYSFRRCPYAIRARMALLQAGLVVELREVVLRDKPQAMLDASPKGTVPVLQLPGGQVIDESLGIMRWALAQNDPQEWLGQLEDPMQQQLLSVNDGPFKQALDAYKYPERHPQLLAEGHRTQGEMLLISVLEQRLDQHAFLAGVSPGFVDVAIFPFVRQWAAVDAGWFESCQWPAVRQWLQHWLRSPAFLGVMPKYPAWKPGQSPERFPAPTIA</sequence>
<evidence type="ECO:0000313" key="3">
    <source>
        <dbReference type="EMBL" id="AOW15070.1"/>
    </source>
</evidence>
<evidence type="ECO:0008006" key="7">
    <source>
        <dbReference type="Google" id="ProtNLM"/>
    </source>
</evidence>
<dbReference type="PANTHER" id="PTHR43968:SF6">
    <property type="entry name" value="GLUTATHIONE S-TRANSFERASE OMEGA"/>
    <property type="match status" value="1"/>
</dbReference>
<dbReference type="PROSITE" id="PS50405">
    <property type="entry name" value="GST_CTER"/>
    <property type="match status" value="1"/>
</dbReference>